<dbReference type="InterPro" id="IPR004839">
    <property type="entry name" value="Aminotransferase_I/II_large"/>
</dbReference>
<dbReference type="PANTHER" id="PTHR11879:SF22">
    <property type="entry name" value="ASPARTATE AMINOTRANSFERASE, MITOCHONDRIAL"/>
    <property type="match status" value="1"/>
</dbReference>
<dbReference type="InterPro" id="IPR015422">
    <property type="entry name" value="PyrdxlP-dep_Trfase_small"/>
</dbReference>
<evidence type="ECO:0000256" key="2">
    <source>
        <dbReference type="ARBA" id="ARBA00007441"/>
    </source>
</evidence>
<comment type="cofactor">
    <cofactor evidence="1">
        <name>pyridoxal 5'-phosphate</name>
        <dbReference type="ChEBI" id="CHEBI:597326"/>
    </cofactor>
</comment>
<dbReference type="InterPro" id="IPR015424">
    <property type="entry name" value="PyrdxlP-dep_Trfase"/>
</dbReference>
<sequence length="416" mass="46939">MSQFTSKHSQGKYLSDGVFGVAKEARERKAELGNDKVIDSTLGVFFTENEELGTLATFFEKYNELDSLKKAKYAEAIIGNKKYLDAVENWVLDDVKRDFYVRSVATAGGTGALSNTMWNHLDAGQAIVFPDIAWGSYKVMAREYSLETMEYELFDENDTFNVKSFLDNCREAVDKHGKVVAIINDPCHNPTGYTMNDVEWKEVIEGLNKIGEKGAVILINDIAYMDFSFKGLKESRQYMKAFNNISDNVMVIIAFSMSKSFTSYGFRVGAQIALAKKEETVEEFKKITEFSCRSRWSNIPNGGMEIFSDIMNDADLLKKSNEERAEFVDMLATRGNIFRSEAKECGLPIYPYKEGFFVTVRLDKEKTLDLQEALKKKNIFTVAVGGGIRIALCGLTQKKVKGLAFTIKETLDELKK</sequence>
<dbReference type="AlphaFoldDB" id="E3HDS7"/>
<keyword evidence="4 8" id="KW-0032">Aminotransferase</keyword>
<proteinExistence type="inferred from homology"/>
<evidence type="ECO:0000256" key="5">
    <source>
        <dbReference type="ARBA" id="ARBA00022679"/>
    </source>
</evidence>
<dbReference type="EMBL" id="CP002282">
    <property type="protein sequence ID" value="ADO84263.1"/>
    <property type="molecule type" value="Genomic_DNA"/>
</dbReference>
<keyword evidence="8" id="KW-0614">Plasmid</keyword>
<evidence type="ECO:0000313" key="8">
    <source>
        <dbReference type="EMBL" id="ADO84263.1"/>
    </source>
</evidence>
<dbReference type="HOGENOM" id="CLU_662043_0_0_0"/>
<evidence type="ECO:0000256" key="1">
    <source>
        <dbReference type="ARBA" id="ARBA00001933"/>
    </source>
</evidence>
<dbReference type="Pfam" id="PF00155">
    <property type="entry name" value="Aminotran_1_2"/>
    <property type="match status" value="1"/>
</dbReference>
<gene>
    <name evidence="8" type="ordered locus">Ilyop_2504</name>
</gene>
<evidence type="ECO:0000313" key="9">
    <source>
        <dbReference type="Proteomes" id="UP000006875"/>
    </source>
</evidence>
<evidence type="ECO:0000259" key="7">
    <source>
        <dbReference type="Pfam" id="PF00155"/>
    </source>
</evidence>
<dbReference type="InterPro" id="IPR015421">
    <property type="entry name" value="PyrdxlP-dep_Trfase_major"/>
</dbReference>
<dbReference type="CDD" id="cd00609">
    <property type="entry name" value="AAT_like"/>
    <property type="match status" value="1"/>
</dbReference>
<dbReference type="Gene3D" id="3.40.640.10">
    <property type="entry name" value="Type I PLP-dependent aspartate aminotransferase-like (Major domain)"/>
    <property type="match status" value="1"/>
</dbReference>
<dbReference type="KEGG" id="ipo:Ilyop_2504"/>
<dbReference type="OrthoDB" id="9766445at2"/>
<reference evidence="8 9" key="1">
    <citation type="journal article" date="2010" name="Stand. Genomic Sci.">
        <title>Complete genome sequence of Ilyobacter polytropus type strain (CuHbu1).</title>
        <authorList>
            <person name="Sikorski J."/>
            <person name="Chertkov O."/>
            <person name="Lapidus A."/>
            <person name="Nolan M."/>
            <person name="Lucas S."/>
            <person name="Del Rio T.G."/>
            <person name="Tice H."/>
            <person name="Cheng J.F."/>
            <person name="Tapia R."/>
            <person name="Han C."/>
            <person name="Goodwin L."/>
            <person name="Pitluck S."/>
            <person name="Liolios K."/>
            <person name="Ivanova N."/>
            <person name="Mavromatis K."/>
            <person name="Mikhailova N."/>
            <person name="Pati A."/>
            <person name="Chen A."/>
            <person name="Palaniappan K."/>
            <person name="Land M."/>
            <person name="Hauser L."/>
            <person name="Chang Y.J."/>
            <person name="Jeffries C.D."/>
            <person name="Brambilla E."/>
            <person name="Yasawong M."/>
            <person name="Rohde M."/>
            <person name="Pukall R."/>
            <person name="Spring S."/>
            <person name="Goker M."/>
            <person name="Woyke T."/>
            <person name="Bristow J."/>
            <person name="Eisen J.A."/>
            <person name="Markowitz V."/>
            <person name="Hugenholtz P."/>
            <person name="Kyrpides N.C."/>
            <person name="Klenk H.P."/>
        </authorList>
    </citation>
    <scope>NUCLEOTIDE SEQUENCE [LARGE SCALE GENOMIC DNA]</scope>
    <source>
        <strain evidence="9">ATCC 51220 / DSM 2926 / LMG 16218 / CuHBu1</strain>
        <plasmid evidence="9">pILYOP01</plasmid>
    </source>
</reference>
<dbReference type="GO" id="GO:0008483">
    <property type="term" value="F:transaminase activity"/>
    <property type="evidence" value="ECO:0007669"/>
    <property type="project" value="UniProtKB-KW"/>
</dbReference>
<dbReference type="Gene3D" id="3.90.1150.10">
    <property type="entry name" value="Aspartate Aminotransferase, domain 1"/>
    <property type="match status" value="1"/>
</dbReference>
<keyword evidence="5" id="KW-0808">Transferase</keyword>
<dbReference type="RefSeq" id="WP_013388922.1">
    <property type="nucleotide sequence ID" value="NC_014633.1"/>
</dbReference>
<dbReference type="InterPro" id="IPR000796">
    <property type="entry name" value="Asp_trans"/>
</dbReference>
<keyword evidence="6" id="KW-0663">Pyridoxal phosphate</keyword>
<evidence type="ECO:0000256" key="3">
    <source>
        <dbReference type="ARBA" id="ARBA00011738"/>
    </source>
</evidence>
<feature type="domain" description="Aminotransferase class I/classII large" evidence="7">
    <location>
        <begin position="79"/>
        <end position="404"/>
    </location>
</feature>
<protein>
    <submittedName>
        <fullName evidence="8">Aminotransferase class I and II</fullName>
    </submittedName>
</protein>
<dbReference type="GO" id="GO:0042802">
    <property type="term" value="F:identical protein binding"/>
    <property type="evidence" value="ECO:0007669"/>
    <property type="project" value="TreeGrafter"/>
</dbReference>
<name>E3HDS7_ILYPC</name>
<accession>E3HDS7</accession>
<dbReference type="Proteomes" id="UP000006875">
    <property type="component" value="Plasmid pILYOP01"/>
</dbReference>
<organism evidence="8 9">
    <name type="scientific">Ilyobacter polytropus (strain ATCC 51220 / DSM 2926 / LMG 16218 / CuHBu1)</name>
    <dbReference type="NCBI Taxonomy" id="572544"/>
    <lineage>
        <taxon>Bacteria</taxon>
        <taxon>Fusobacteriati</taxon>
        <taxon>Fusobacteriota</taxon>
        <taxon>Fusobacteriia</taxon>
        <taxon>Fusobacteriales</taxon>
        <taxon>Fusobacteriaceae</taxon>
        <taxon>Ilyobacter</taxon>
    </lineage>
</organism>
<evidence type="ECO:0000256" key="6">
    <source>
        <dbReference type="ARBA" id="ARBA00022898"/>
    </source>
</evidence>
<dbReference type="SUPFAM" id="SSF53383">
    <property type="entry name" value="PLP-dependent transferases"/>
    <property type="match status" value="1"/>
</dbReference>
<dbReference type="GO" id="GO:0030170">
    <property type="term" value="F:pyridoxal phosphate binding"/>
    <property type="evidence" value="ECO:0007669"/>
    <property type="project" value="InterPro"/>
</dbReference>
<geneLocation type="plasmid" evidence="8 9">
    <name>pILYOP01</name>
</geneLocation>
<comment type="subunit">
    <text evidence="3">Homodimer.</text>
</comment>
<evidence type="ECO:0000256" key="4">
    <source>
        <dbReference type="ARBA" id="ARBA00022576"/>
    </source>
</evidence>
<dbReference type="GO" id="GO:0006520">
    <property type="term" value="P:amino acid metabolic process"/>
    <property type="evidence" value="ECO:0007669"/>
    <property type="project" value="InterPro"/>
</dbReference>
<comment type="similarity">
    <text evidence="2">Belongs to the class-I pyridoxal-phosphate-dependent aminotransferase family.</text>
</comment>
<dbReference type="PANTHER" id="PTHR11879">
    <property type="entry name" value="ASPARTATE AMINOTRANSFERASE"/>
    <property type="match status" value="1"/>
</dbReference>
<keyword evidence="9" id="KW-1185">Reference proteome</keyword>